<dbReference type="STRING" id="912594.AWC12_28180"/>
<dbReference type="RefSeq" id="WP_064283555.1">
    <property type="nucleotide sequence ID" value="NZ_LWCS01000039.1"/>
</dbReference>
<protein>
    <submittedName>
        <fullName evidence="2">Amidohydrolase</fullName>
    </submittedName>
</protein>
<name>A0A178LS24_MYCIR</name>
<dbReference type="OrthoDB" id="3173428at2"/>
<evidence type="ECO:0000313" key="3">
    <source>
        <dbReference type="Proteomes" id="UP000078396"/>
    </source>
</evidence>
<dbReference type="InterPro" id="IPR013108">
    <property type="entry name" value="Amidohydro_3"/>
</dbReference>
<accession>A0A178LS24</accession>
<dbReference type="InterPro" id="IPR032466">
    <property type="entry name" value="Metal_Hydrolase"/>
</dbReference>
<organism evidence="2 3">
    <name type="scientific">Mycolicibacterium iranicum</name>
    <name type="common">Mycobacterium iranicum</name>
    <dbReference type="NCBI Taxonomy" id="912594"/>
    <lineage>
        <taxon>Bacteria</taxon>
        <taxon>Bacillati</taxon>
        <taxon>Actinomycetota</taxon>
        <taxon>Actinomycetes</taxon>
        <taxon>Mycobacteriales</taxon>
        <taxon>Mycobacteriaceae</taxon>
        <taxon>Mycolicibacterium</taxon>
    </lineage>
</organism>
<proteinExistence type="predicted"/>
<dbReference type="InterPro" id="IPR011059">
    <property type="entry name" value="Metal-dep_hydrolase_composite"/>
</dbReference>
<dbReference type="SUPFAM" id="SSF51338">
    <property type="entry name" value="Composite domain of metallo-dependent hydrolases"/>
    <property type="match status" value="1"/>
</dbReference>
<keyword evidence="2" id="KW-0378">Hydrolase</keyword>
<dbReference type="Gene3D" id="2.30.40.10">
    <property type="entry name" value="Urease, subunit C, domain 1"/>
    <property type="match status" value="1"/>
</dbReference>
<feature type="domain" description="Amidohydrolase 3" evidence="1">
    <location>
        <begin position="37"/>
        <end position="422"/>
    </location>
</feature>
<evidence type="ECO:0000259" key="1">
    <source>
        <dbReference type="Pfam" id="PF07969"/>
    </source>
</evidence>
<gene>
    <name evidence="2" type="ORF">A4X20_26255</name>
</gene>
<dbReference type="PANTHER" id="PTHR22642:SF2">
    <property type="entry name" value="PROTEIN LONG AFTER FAR-RED 3"/>
    <property type="match status" value="1"/>
</dbReference>
<evidence type="ECO:0000313" key="2">
    <source>
        <dbReference type="EMBL" id="OAN35448.1"/>
    </source>
</evidence>
<dbReference type="Gene3D" id="3.20.20.140">
    <property type="entry name" value="Metal-dependent hydrolases"/>
    <property type="match status" value="1"/>
</dbReference>
<dbReference type="EMBL" id="LWCS01000039">
    <property type="protein sequence ID" value="OAN35448.1"/>
    <property type="molecule type" value="Genomic_DNA"/>
</dbReference>
<dbReference type="GO" id="GO:0016810">
    <property type="term" value="F:hydrolase activity, acting on carbon-nitrogen (but not peptide) bonds"/>
    <property type="evidence" value="ECO:0007669"/>
    <property type="project" value="InterPro"/>
</dbReference>
<sequence length="437" mass="45721">MLIRRAVLIDGTATDIRVDGQIADVAPGLAAAPGEAEFDASGGTVLPGLTDHHLHLRAAAAALHSVRVGPEHVRDKAELARVLAAAAPGDDGWIRGIGYHDSAAGPLDRDALDGVAPTTPVRIQHRSGVQWTLNTPALIRVGLAEHPTGILRSSDAGWALPPSEPALAEFSAQLCRYGVTGVTDATPDLGAGDITYLQQQMRQTVRCLAPGKRILHDDELDLEALVRWIRHSHSVGVPVALHCVTAAQLVVGLEAFRAAGRHPLDRLEHAAVVPDALLADLAASGLPVVTQPNFVAERGDQYLVDVPEAEHHELWRVATLLRAGVRVGLSTDAPFGDADPWAAMRAAVHRRTPSGAVLGADEKISPASALALFTGNRPGHAGRVEVGAPGDLCIMTTPPGETLAELDAATVAATVIGGEVVYERSAPAANADRSRAH</sequence>
<dbReference type="PANTHER" id="PTHR22642">
    <property type="entry name" value="IMIDAZOLONEPROPIONASE"/>
    <property type="match status" value="1"/>
</dbReference>
<dbReference type="AlphaFoldDB" id="A0A178LS24"/>
<dbReference type="Proteomes" id="UP000078396">
    <property type="component" value="Unassembled WGS sequence"/>
</dbReference>
<dbReference type="SUPFAM" id="SSF51556">
    <property type="entry name" value="Metallo-dependent hydrolases"/>
    <property type="match status" value="1"/>
</dbReference>
<reference evidence="2 3" key="1">
    <citation type="submission" date="2016-04" db="EMBL/GenBank/DDBJ databases">
        <title>Draft Genome Sequences of Staphylococcus capitis Strain H36, S. capitis Strain H65, S. cohnii Strain H62, S. hominis Strain H69, Mycobacterium iranicum Strain H39, Plantibacter sp. Strain H53, Pseudomonas oryzihabitans Strain H72, and Microbacterium sp. Strain H83, isolated from residential settings.</title>
        <authorList>
            <person name="Lymperopoulou D."/>
            <person name="Adams R.I."/>
            <person name="Lindow S."/>
            <person name="Coil D.A."/>
            <person name="Jospin G."/>
            <person name="Eisen J.A."/>
        </authorList>
    </citation>
    <scope>NUCLEOTIDE SEQUENCE [LARGE SCALE GENOMIC DNA]</scope>
    <source>
        <strain evidence="2 3">H39</strain>
    </source>
</reference>
<dbReference type="Pfam" id="PF07969">
    <property type="entry name" value="Amidohydro_3"/>
    <property type="match status" value="1"/>
</dbReference>
<dbReference type="Gene3D" id="3.10.310.70">
    <property type="match status" value="1"/>
</dbReference>
<comment type="caution">
    <text evidence="2">The sequence shown here is derived from an EMBL/GenBank/DDBJ whole genome shotgun (WGS) entry which is preliminary data.</text>
</comment>